<dbReference type="PANTHER" id="PTHR38011">
    <property type="entry name" value="DIHYDROFOLATE REDUCTASE FAMILY PROTEIN (AFU_ORTHOLOGUE AFUA_8G06820)"/>
    <property type="match status" value="1"/>
</dbReference>
<reference evidence="2 3" key="1">
    <citation type="submission" date="2023-06" db="EMBL/GenBank/DDBJ databases">
        <title>Cellulomonas sp. MW9 Whole genome sequence.</title>
        <authorList>
            <person name="Park S."/>
        </authorList>
    </citation>
    <scope>NUCLEOTIDE SEQUENCE [LARGE SCALE GENOMIC DNA]</scope>
    <source>
        <strain evidence="2 3">MW9</strain>
    </source>
</reference>
<sequence length="187" mass="20090">MRKVVLYALTSLDGAVDDPGRYFPGTRADVAGPPVFDEVLARLEAEMVATQDAVLLGRGMYDEWSGFWPTADEPFAPFINGVRKYVVTSSPLHGTWSNAEAVAGPVADVVHRLRALPGGDIGVHGSISLARSLLALGLVDELNLAVGRVIDPVGRRLFADVADLQVLELVRAVPTPAGSLWLTYRRT</sequence>
<dbReference type="Proteomes" id="UP001321453">
    <property type="component" value="Unassembled WGS sequence"/>
</dbReference>
<proteinExistence type="predicted"/>
<keyword evidence="3" id="KW-1185">Reference proteome</keyword>
<feature type="domain" description="Bacterial bifunctional deaminase-reductase C-terminal" evidence="1">
    <location>
        <begin position="2"/>
        <end position="150"/>
    </location>
</feature>
<name>A0ABT7S8W1_9CELL</name>
<dbReference type="PANTHER" id="PTHR38011:SF2">
    <property type="entry name" value="BIFUNCTIONAL DEAMINASE-REDUCTASE DOMAIN PROTEIN"/>
    <property type="match status" value="1"/>
</dbReference>
<protein>
    <submittedName>
        <fullName evidence="2">Dihydrofolate reductase family protein</fullName>
    </submittedName>
</protein>
<dbReference type="Pfam" id="PF01872">
    <property type="entry name" value="RibD_C"/>
    <property type="match status" value="1"/>
</dbReference>
<dbReference type="Gene3D" id="3.40.430.10">
    <property type="entry name" value="Dihydrofolate Reductase, subunit A"/>
    <property type="match status" value="1"/>
</dbReference>
<dbReference type="EMBL" id="JAUCGR010000003">
    <property type="protein sequence ID" value="MDM7832062.1"/>
    <property type="molecule type" value="Genomic_DNA"/>
</dbReference>
<comment type="caution">
    <text evidence="2">The sequence shown here is derived from an EMBL/GenBank/DDBJ whole genome shotgun (WGS) entry which is preliminary data.</text>
</comment>
<evidence type="ECO:0000259" key="1">
    <source>
        <dbReference type="Pfam" id="PF01872"/>
    </source>
</evidence>
<organism evidence="2 3">
    <name type="scientific">Cellulomonas edaphi</name>
    <dbReference type="NCBI Taxonomy" id="3053468"/>
    <lineage>
        <taxon>Bacteria</taxon>
        <taxon>Bacillati</taxon>
        <taxon>Actinomycetota</taxon>
        <taxon>Actinomycetes</taxon>
        <taxon>Micrococcales</taxon>
        <taxon>Cellulomonadaceae</taxon>
        <taxon>Cellulomonas</taxon>
    </lineage>
</organism>
<dbReference type="InterPro" id="IPR050765">
    <property type="entry name" value="Riboflavin_Biosynth_HTPR"/>
</dbReference>
<dbReference type="InterPro" id="IPR024072">
    <property type="entry name" value="DHFR-like_dom_sf"/>
</dbReference>
<evidence type="ECO:0000313" key="3">
    <source>
        <dbReference type="Proteomes" id="UP001321453"/>
    </source>
</evidence>
<dbReference type="SUPFAM" id="SSF53597">
    <property type="entry name" value="Dihydrofolate reductase-like"/>
    <property type="match status" value="1"/>
</dbReference>
<gene>
    <name evidence="2" type="ORF">QRT05_12015</name>
</gene>
<accession>A0ABT7S8W1</accession>
<dbReference type="RefSeq" id="WP_289447513.1">
    <property type="nucleotide sequence ID" value="NZ_JAUCGR010000003.1"/>
</dbReference>
<dbReference type="InterPro" id="IPR002734">
    <property type="entry name" value="RibDG_C"/>
</dbReference>
<evidence type="ECO:0000313" key="2">
    <source>
        <dbReference type="EMBL" id="MDM7832062.1"/>
    </source>
</evidence>